<evidence type="ECO:0000256" key="2">
    <source>
        <dbReference type="ARBA" id="ARBA00022840"/>
    </source>
</evidence>
<keyword evidence="3" id="KW-0436">Ligase</keyword>
<proteinExistence type="predicted"/>
<dbReference type="GO" id="GO:0017101">
    <property type="term" value="C:aminoacyl-tRNA synthetase multienzyme complex"/>
    <property type="evidence" value="ECO:0007669"/>
    <property type="project" value="TreeGrafter"/>
</dbReference>
<comment type="caution">
    <text evidence="3">The sequence shown here is derived from an EMBL/GenBank/DDBJ whole genome shotgun (WGS) entry which is preliminary data.</text>
</comment>
<dbReference type="PANTHER" id="PTHR43382">
    <property type="entry name" value="PROLYL-TRNA SYNTHETASE"/>
    <property type="match status" value="1"/>
</dbReference>
<reference evidence="3 4" key="1">
    <citation type="journal article" date="2017" name="Nat. Microbiol.">
        <title>Natural product diversity associated with the nematode symbionts Photorhabdus and Xenorhabdus.</title>
        <authorList>
            <person name="Tobias N.J."/>
            <person name="Wolff H."/>
            <person name="Djahanschiri B."/>
            <person name="Grundmann F."/>
            <person name="Kronenwerth M."/>
            <person name="Shi Y.M."/>
            <person name="Simonyi S."/>
            <person name="Grun P."/>
            <person name="Shapiro-Ilan D."/>
            <person name="Pidot S.J."/>
            <person name="Stinear T.P."/>
            <person name="Ebersberger I."/>
            <person name="Bode H.B."/>
        </authorList>
    </citation>
    <scope>NUCLEOTIDE SEQUENCE [LARGE SCALE GENOMIC DNA]</scope>
    <source>
        <strain evidence="3 4">DSM 17904</strain>
    </source>
</reference>
<dbReference type="InterPro" id="IPR004499">
    <property type="entry name" value="Pro-tRNA-ligase_IIa_arc-type"/>
</dbReference>
<dbReference type="GO" id="GO:0006433">
    <property type="term" value="P:prolyl-tRNA aminoacylation"/>
    <property type="evidence" value="ECO:0007669"/>
    <property type="project" value="InterPro"/>
</dbReference>
<dbReference type="SUPFAM" id="SSF52954">
    <property type="entry name" value="Class II aaRS ABD-related"/>
    <property type="match status" value="1"/>
</dbReference>
<dbReference type="EMBL" id="NJAJ01000011">
    <property type="protein sequence ID" value="PHM66072.1"/>
    <property type="molecule type" value="Genomic_DNA"/>
</dbReference>
<keyword evidence="4" id="KW-1185">Reference proteome</keyword>
<dbReference type="EC" id="6.1.1.15" evidence="3"/>
<dbReference type="Gene3D" id="3.30.930.10">
    <property type="entry name" value="Bira Bifunctional Protein, Domain 2"/>
    <property type="match status" value="1"/>
</dbReference>
<dbReference type="InterPro" id="IPR036621">
    <property type="entry name" value="Anticodon-bd_dom_sf"/>
</dbReference>
<organism evidence="3 4">
    <name type="scientific">Xenorhabdus stockiae</name>
    <dbReference type="NCBI Taxonomy" id="351614"/>
    <lineage>
        <taxon>Bacteria</taxon>
        <taxon>Pseudomonadati</taxon>
        <taxon>Pseudomonadota</taxon>
        <taxon>Gammaproteobacteria</taxon>
        <taxon>Enterobacterales</taxon>
        <taxon>Morganellaceae</taxon>
        <taxon>Xenorhabdus</taxon>
    </lineage>
</organism>
<dbReference type="InterPro" id="IPR045864">
    <property type="entry name" value="aa-tRNA-synth_II/BPL/LPL"/>
</dbReference>
<evidence type="ECO:0000313" key="4">
    <source>
        <dbReference type="Proteomes" id="UP000222366"/>
    </source>
</evidence>
<dbReference type="GO" id="GO:0004827">
    <property type="term" value="F:proline-tRNA ligase activity"/>
    <property type="evidence" value="ECO:0007669"/>
    <property type="project" value="UniProtKB-EC"/>
</dbReference>
<dbReference type="RefSeq" id="WP_099124687.1">
    <property type="nucleotide sequence ID" value="NZ_CAWNRH010000013.1"/>
</dbReference>
<sequence>MKPDVYIGSPNPQVRADSLGGILPTLPDWLTHNPKPVISQLPWPVCSSQTTTNSALAALTMGEFSRSLKQAGICDLGVVPIPGATVLLPWGVALSEIIATRIRTAYQAIELDEYAYPHVVAESCFEPMADLLDIERNLLRVATTIDTQSQRERGILLPTGEQVIASHWKKMINTPDVMPIRMFQRARYFRPLSSADRSGKGVFSALEAADIFEFHCCHRTPEAALLDLQRIDSSLTSLSASLPLPQIVGVRPPWGNRSELYQWAIGSDTPLPSGECVQTSALYFQGQELSRRYDIGFGKGEQRQHAWQLDGFISRRVLYAQLYLSARANGSLTVHPRLAPTQVVILVRSRHDDEKERMQELASMLQAAGLRPVLRYCEESKALTTAQKHWRDRGVPLLLLFFGRRNTNDSPRIRLLRTDKELELDQPGNSSADWLTKQVTHAITDVENDVNYTIIHQARNQISFASSEAEACQALSARQCVIAPICPTRAHTDKVASWKMGELCSFTAAPEPQPCILSGRPTWARALLSRRI</sequence>
<gene>
    <name evidence="3" type="primary">proS</name>
    <name evidence="3" type="ORF">Xsto_01578</name>
</gene>
<evidence type="ECO:0000313" key="3">
    <source>
        <dbReference type="EMBL" id="PHM66072.1"/>
    </source>
</evidence>
<evidence type="ECO:0000256" key="1">
    <source>
        <dbReference type="ARBA" id="ARBA00022490"/>
    </source>
</evidence>
<keyword evidence="2" id="KW-0547">Nucleotide-binding</keyword>
<dbReference type="SUPFAM" id="SSF55681">
    <property type="entry name" value="Class II aaRS and biotin synthetases"/>
    <property type="match status" value="1"/>
</dbReference>
<accession>A0A2D0KRM2</accession>
<dbReference type="Gene3D" id="3.40.50.800">
    <property type="entry name" value="Anticodon-binding domain"/>
    <property type="match status" value="1"/>
</dbReference>
<dbReference type="GO" id="GO:0005737">
    <property type="term" value="C:cytoplasm"/>
    <property type="evidence" value="ECO:0007669"/>
    <property type="project" value="InterPro"/>
</dbReference>
<name>A0A2D0KRM2_9GAMM</name>
<dbReference type="AlphaFoldDB" id="A0A2D0KRM2"/>
<dbReference type="GO" id="GO:0005524">
    <property type="term" value="F:ATP binding"/>
    <property type="evidence" value="ECO:0007669"/>
    <property type="project" value="UniProtKB-KW"/>
</dbReference>
<keyword evidence="1" id="KW-0963">Cytoplasm</keyword>
<dbReference type="Proteomes" id="UP000222366">
    <property type="component" value="Unassembled WGS sequence"/>
</dbReference>
<dbReference type="PANTHER" id="PTHR43382:SF2">
    <property type="entry name" value="BIFUNCTIONAL GLUTAMATE_PROLINE--TRNA LIGASE"/>
    <property type="match status" value="1"/>
</dbReference>
<keyword evidence="2" id="KW-0067">ATP-binding</keyword>
<protein>
    <submittedName>
        <fullName evidence="3">Proline--tRNA ligase</fullName>
        <ecNumber evidence="3">6.1.1.15</ecNumber>
    </submittedName>
</protein>